<name>A0ABQ1JGG1_9FLAO</name>
<dbReference type="InterPro" id="IPR038765">
    <property type="entry name" value="Papain-like_cys_pep_sf"/>
</dbReference>
<dbReference type="Proteomes" id="UP000615760">
    <property type="component" value="Unassembled WGS sequence"/>
</dbReference>
<dbReference type="PANTHER" id="PTHR46333">
    <property type="entry name" value="CYTOKINESIS PROTEIN 3"/>
    <property type="match status" value="1"/>
</dbReference>
<dbReference type="Pfam" id="PF01841">
    <property type="entry name" value="Transglut_core"/>
    <property type="match status" value="1"/>
</dbReference>
<evidence type="ECO:0000313" key="4">
    <source>
        <dbReference type="Proteomes" id="UP000615760"/>
    </source>
</evidence>
<dbReference type="Gene3D" id="3.10.620.30">
    <property type="match status" value="1"/>
</dbReference>
<dbReference type="SUPFAM" id="SSF54001">
    <property type="entry name" value="Cysteine proteinases"/>
    <property type="match status" value="1"/>
</dbReference>
<comment type="caution">
    <text evidence="3">The sequence shown here is derived from an EMBL/GenBank/DDBJ whole genome shotgun (WGS) entry which is preliminary data.</text>
</comment>
<feature type="domain" description="Transglutaminase-like" evidence="2">
    <location>
        <begin position="109"/>
        <end position="178"/>
    </location>
</feature>
<keyword evidence="1" id="KW-0732">Signal</keyword>
<reference evidence="4" key="1">
    <citation type="journal article" date="2019" name="Int. J. Syst. Evol. Microbiol.">
        <title>The Global Catalogue of Microorganisms (GCM) 10K type strain sequencing project: providing services to taxonomists for standard genome sequencing and annotation.</title>
        <authorList>
            <consortium name="The Broad Institute Genomics Platform"/>
            <consortium name="The Broad Institute Genome Sequencing Center for Infectious Disease"/>
            <person name="Wu L."/>
            <person name="Ma J."/>
        </authorList>
    </citation>
    <scope>NUCLEOTIDE SEQUENCE [LARGE SCALE GENOMIC DNA]</scope>
    <source>
        <strain evidence="4">CGMCC 1.15461</strain>
    </source>
</reference>
<evidence type="ECO:0000313" key="3">
    <source>
        <dbReference type="EMBL" id="GGB65400.1"/>
    </source>
</evidence>
<evidence type="ECO:0000256" key="1">
    <source>
        <dbReference type="SAM" id="SignalP"/>
    </source>
</evidence>
<feature type="signal peptide" evidence="1">
    <location>
        <begin position="1"/>
        <end position="21"/>
    </location>
</feature>
<proteinExistence type="predicted"/>
<dbReference type="PANTHER" id="PTHR46333:SF2">
    <property type="entry name" value="CYTOKINESIS PROTEIN 3"/>
    <property type="match status" value="1"/>
</dbReference>
<dbReference type="EMBL" id="BMJE01000001">
    <property type="protein sequence ID" value="GGB65400.1"/>
    <property type="molecule type" value="Genomic_DNA"/>
</dbReference>
<dbReference type="RefSeq" id="WP_188619331.1">
    <property type="nucleotide sequence ID" value="NZ_BMJE01000001.1"/>
</dbReference>
<sequence>MKKYILTITLLFCLFSGIATAQSYTQVDEKVKTYPQKFSSIEKLAEQINSDFTKDDEKARAIFTWLALHIQYAYKAFGANQKPIAYTFKSQEEKLAKEKKFNEDLALKTLRTRKAVCQGYATLYMLVAEQVGLEAQVVSGTSKAHYTHIGRVPSLNTSDHAWNVVKIDGEWKLIDVTWAAGSVTGNPPKFEFDFNDKYFFTSPEVFFLNHYPDDEKWLMLNASKDDFTALPLYFGNAIREGYKFLVPNIGTLTSDRKTGLLIPFKVENLKPQDRVDYVYSSERVFKNVTPTFSNGVATFSIPLERNYSGYLTVYINGESAISYRVTRQ</sequence>
<dbReference type="InterPro" id="IPR052557">
    <property type="entry name" value="CAP/Cytokinesis_protein"/>
</dbReference>
<organism evidence="3 4">
    <name type="scientific">Flavobacterium suaedae</name>
    <dbReference type="NCBI Taxonomy" id="1767027"/>
    <lineage>
        <taxon>Bacteria</taxon>
        <taxon>Pseudomonadati</taxon>
        <taxon>Bacteroidota</taxon>
        <taxon>Flavobacteriia</taxon>
        <taxon>Flavobacteriales</taxon>
        <taxon>Flavobacteriaceae</taxon>
        <taxon>Flavobacterium</taxon>
    </lineage>
</organism>
<gene>
    <name evidence="3" type="ORF">GCM10007424_01670</name>
</gene>
<accession>A0ABQ1JGG1</accession>
<protein>
    <recommendedName>
        <fullName evidence="2">Transglutaminase-like domain-containing protein</fullName>
    </recommendedName>
</protein>
<keyword evidence="4" id="KW-1185">Reference proteome</keyword>
<evidence type="ECO:0000259" key="2">
    <source>
        <dbReference type="SMART" id="SM00460"/>
    </source>
</evidence>
<dbReference type="SMART" id="SM00460">
    <property type="entry name" value="TGc"/>
    <property type="match status" value="1"/>
</dbReference>
<dbReference type="InterPro" id="IPR002931">
    <property type="entry name" value="Transglutaminase-like"/>
</dbReference>
<feature type="chain" id="PRO_5045396215" description="Transglutaminase-like domain-containing protein" evidence="1">
    <location>
        <begin position="22"/>
        <end position="328"/>
    </location>
</feature>